<dbReference type="AlphaFoldDB" id="A0A8S9Z6M3"/>
<sequence length="640" mass="70223">QLVLSVLCNAIFQRLQVTSPIGEVSHSTTVHPGSSLYCLFISPTKVVVVPDQLSHSNQCGNLPDFSQKEKAFNTAEIPVSDPSEKTNSFTGTSAICAAVVPISEFSATREATFPSASPSQCEHDTKSDLLMEAESLIRNNNNAFQFGIRHVLSPKSVAGSSEVQSSSYATHCALGTAQPSGVDWSTSTYLSSDKTHNVENWLNEQQSFSCDNSDVNLFTYDFTEDFDRVDVNEVWTEFLFTDPIDENCPTSGEDAICSLGAHSESRTCSMLLADKLQLTLSPTKPTSSSDVKSTNLMMGCENMQSSNVEQWLLSTSPRHLLHTDNRPLLSLVQSERDSTFGENGCQTDVDLQGKHTNSNTDQSDVSMNAHSPEDDHLPDLERFQIPAIQLQSALLMQFRQLTGLIQTLSSSSNEPVVFSNDGCVTERGPNNLPSDPDSDCAPVCDNTSPEYRSGVCTTQVSDCSGRIQSEFQPRLERCVDRLEFLLTLQTTVWLTSYSIFGLSSDTADRLPDVCDERNIYSEEHLCSSHYLVEAENLLRVSAVATLNIASVEHCPQLSLLSCAAALGYSELLLGLMYLAKSAHARGQTSPKFIEEHAILDQIMLMLDTKAMPYGENDAVTPLGWAALNRHMEAIVLLAFW</sequence>
<name>A0A8S9Z6M3_9TREM</name>
<feature type="non-terminal residue" evidence="2">
    <location>
        <position position="1"/>
    </location>
</feature>
<keyword evidence="3" id="KW-1185">Reference proteome</keyword>
<proteinExistence type="predicted"/>
<feature type="compositionally biased region" description="Polar residues" evidence="1">
    <location>
        <begin position="354"/>
        <end position="369"/>
    </location>
</feature>
<dbReference type="OrthoDB" id="407555at2759"/>
<evidence type="ECO:0000313" key="3">
    <source>
        <dbReference type="Proteomes" id="UP000822476"/>
    </source>
</evidence>
<evidence type="ECO:0000313" key="2">
    <source>
        <dbReference type="EMBL" id="KAF7261330.1"/>
    </source>
</evidence>
<protein>
    <submittedName>
        <fullName evidence="2">Uncharacterized protein</fullName>
    </submittedName>
</protein>
<evidence type="ECO:0000256" key="1">
    <source>
        <dbReference type="SAM" id="MobiDB-lite"/>
    </source>
</evidence>
<feature type="non-terminal residue" evidence="2">
    <location>
        <position position="640"/>
    </location>
</feature>
<dbReference type="EMBL" id="JTDE01000414">
    <property type="protein sequence ID" value="KAF7261330.1"/>
    <property type="molecule type" value="Genomic_DNA"/>
</dbReference>
<feature type="region of interest" description="Disordered" evidence="1">
    <location>
        <begin position="339"/>
        <end position="372"/>
    </location>
</feature>
<accession>A0A8S9Z6M3</accession>
<reference evidence="2" key="1">
    <citation type="submission" date="2019-07" db="EMBL/GenBank/DDBJ databases">
        <title>Annotation for the trematode Paragonimus miyazaki's.</title>
        <authorList>
            <person name="Choi Y.-J."/>
        </authorList>
    </citation>
    <scope>NUCLEOTIDE SEQUENCE</scope>
    <source>
        <strain evidence="2">Japan</strain>
    </source>
</reference>
<organism evidence="2 3">
    <name type="scientific">Paragonimus skrjabini miyazakii</name>
    <dbReference type="NCBI Taxonomy" id="59628"/>
    <lineage>
        <taxon>Eukaryota</taxon>
        <taxon>Metazoa</taxon>
        <taxon>Spiralia</taxon>
        <taxon>Lophotrochozoa</taxon>
        <taxon>Platyhelminthes</taxon>
        <taxon>Trematoda</taxon>
        <taxon>Digenea</taxon>
        <taxon>Plagiorchiida</taxon>
        <taxon>Troglotremata</taxon>
        <taxon>Troglotrematidae</taxon>
        <taxon>Paragonimus</taxon>
    </lineage>
</organism>
<comment type="caution">
    <text evidence="2">The sequence shown here is derived from an EMBL/GenBank/DDBJ whole genome shotgun (WGS) entry which is preliminary data.</text>
</comment>
<dbReference type="Proteomes" id="UP000822476">
    <property type="component" value="Unassembled WGS sequence"/>
</dbReference>
<gene>
    <name evidence="2" type="ORF">EG68_02452</name>
</gene>